<dbReference type="InterPro" id="IPR025291">
    <property type="entry name" value="DUF4153"/>
</dbReference>
<dbReference type="Pfam" id="PF13687">
    <property type="entry name" value="DUF4153"/>
    <property type="match status" value="1"/>
</dbReference>
<feature type="transmembrane region" description="Helical" evidence="1">
    <location>
        <begin position="81"/>
        <end position="98"/>
    </location>
</feature>
<feature type="transmembrane region" description="Helical" evidence="1">
    <location>
        <begin position="281"/>
        <end position="303"/>
    </location>
</feature>
<reference evidence="2 3" key="1">
    <citation type="submission" date="2024-11" db="EMBL/GenBank/DDBJ databases">
        <authorList>
            <person name="Heng Y.C."/>
            <person name="Lim A.C.H."/>
            <person name="Lee J.K.Y."/>
            <person name="Kittelmann S."/>
        </authorList>
    </citation>
    <scope>NUCLEOTIDE SEQUENCE [LARGE SCALE GENOMIC DNA]</scope>
    <source>
        <strain evidence="2 3">WILCCON 0202</strain>
    </source>
</reference>
<gene>
    <name evidence="2" type="ORF">ACJDUH_05530</name>
</gene>
<keyword evidence="1" id="KW-0472">Membrane</keyword>
<feature type="transmembrane region" description="Helical" evidence="1">
    <location>
        <begin position="216"/>
        <end position="236"/>
    </location>
</feature>
<organism evidence="2 3">
    <name type="scientific">Candidatus Clostridium radicumherbarum</name>
    <dbReference type="NCBI Taxonomy" id="3381662"/>
    <lineage>
        <taxon>Bacteria</taxon>
        <taxon>Bacillati</taxon>
        <taxon>Bacillota</taxon>
        <taxon>Clostridia</taxon>
        <taxon>Eubacteriales</taxon>
        <taxon>Clostridiaceae</taxon>
        <taxon>Clostridium</taxon>
    </lineage>
</organism>
<feature type="transmembrane region" description="Helical" evidence="1">
    <location>
        <begin position="340"/>
        <end position="358"/>
    </location>
</feature>
<feature type="transmembrane region" description="Helical" evidence="1">
    <location>
        <begin position="177"/>
        <end position="195"/>
    </location>
</feature>
<evidence type="ECO:0000313" key="2">
    <source>
        <dbReference type="EMBL" id="MFL0267559.1"/>
    </source>
</evidence>
<keyword evidence="3" id="KW-1185">Reference proteome</keyword>
<dbReference type="EMBL" id="JBJHZY010000001">
    <property type="protein sequence ID" value="MFL0267559.1"/>
    <property type="molecule type" value="Genomic_DNA"/>
</dbReference>
<sequence length="574" mass="66270">MRLFSTLKNIINKLYASTKRFPISILFSILIAALLIIIAETKPISNTLGRITMTFALGIPLSLCTKLYFEKKSASNILKTSIIYGLNIIFLILYYLLFLTNLKMTAVNRYIAISFALYLIFIFIPYFYRKSNFEKYVITLLSAFFLTVIYSVFMYSGLSAILFAIDKLIGIKILSKYYYYSFIMVTFIFAVPYFLGLIPSDRETVNMNTYPKALRILLLYIVMPLLTAYTAILYIYLGKIIVTRIWPIGMVSNLVLWYSVIVAVVLFFITPFKSEDKWANLFYITSPKVILPILIMMFISIGIRVNAYGITERRYYVIILAIWVLCIMLYFNFSRKIRNILLPISLCFLSILSVFGPVSSFSVSKMSQNGRFQKILIKNNMLIAGKLKISSNVSKEDKINLSSIVSYFNNYHSFSDMKYLPASFKIDDMQDVFGFPYEYPMSEYTGQNYFYIQKSQKALNVTGYDYLFDMRSMNNTQDVQLASKYDYETGELKLVSSGKTIYEKNINTIAREIINNHSSDTKETVLSEEEMTANDENDKVKIKIVFSSISGNRDVNNQNFDAKGNDFYFLVKLK</sequence>
<protein>
    <submittedName>
        <fullName evidence="2">DUF4153 domain-containing protein</fullName>
    </submittedName>
</protein>
<feature type="transmembrane region" description="Helical" evidence="1">
    <location>
        <begin position="315"/>
        <end position="333"/>
    </location>
</feature>
<evidence type="ECO:0000256" key="1">
    <source>
        <dbReference type="SAM" id="Phobius"/>
    </source>
</evidence>
<proteinExistence type="predicted"/>
<dbReference type="Proteomes" id="UP001623661">
    <property type="component" value="Unassembled WGS sequence"/>
</dbReference>
<feature type="transmembrane region" description="Helical" evidence="1">
    <location>
        <begin position="110"/>
        <end position="128"/>
    </location>
</feature>
<dbReference type="RefSeq" id="WP_406764159.1">
    <property type="nucleotide sequence ID" value="NZ_JBJHZY010000001.1"/>
</dbReference>
<feature type="transmembrane region" description="Helical" evidence="1">
    <location>
        <begin position="248"/>
        <end position="269"/>
    </location>
</feature>
<evidence type="ECO:0000313" key="3">
    <source>
        <dbReference type="Proteomes" id="UP001623661"/>
    </source>
</evidence>
<feature type="transmembrane region" description="Helical" evidence="1">
    <location>
        <begin position="21"/>
        <end position="39"/>
    </location>
</feature>
<name>A0ABW8TQC1_9CLOT</name>
<keyword evidence="1" id="KW-0812">Transmembrane</keyword>
<feature type="transmembrane region" description="Helical" evidence="1">
    <location>
        <begin position="140"/>
        <end position="165"/>
    </location>
</feature>
<keyword evidence="1" id="KW-1133">Transmembrane helix</keyword>
<accession>A0ABW8TQC1</accession>
<comment type="caution">
    <text evidence="2">The sequence shown here is derived from an EMBL/GenBank/DDBJ whole genome shotgun (WGS) entry which is preliminary data.</text>
</comment>